<dbReference type="RefSeq" id="XP_004035790.1">
    <property type="nucleotide sequence ID" value="XM_004035742.1"/>
</dbReference>
<name>G0QR52_ICHMU</name>
<dbReference type="STRING" id="857967.G0QR52"/>
<keyword evidence="6 8" id="KW-1133">Transmembrane helix</keyword>
<proteinExistence type="inferred from homology"/>
<accession>G0QR52</accession>
<dbReference type="OrthoDB" id="312226at2759"/>
<keyword evidence="10" id="KW-1185">Reference proteome</keyword>
<keyword evidence="4 8" id="KW-0812">Transmembrane</keyword>
<gene>
    <name evidence="9" type="ORF">IMG5_088880</name>
</gene>
<evidence type="ECO:0000256" key="5">
    <source>
        <dbReference type="ARBA" id="ARBA00022824"/>
    </source>
</evidence>
<dbReference type="PANTHER" id="PTHR10778:SF10">
    <property type="entry name" value="SOLUTE CARRIER FAMILY 35 MEMBER B1"/>
    <property type="match status" value="1"/>
</dbReference>
<feature type="transmembrane region" description="Helical" evidence="8">
    <location>
        <begin position="309"/>
        <end position="329"/>
    </location>
</feature>
<dbReference type="InterPro" id="IPR037185">
    <property type="entry name" value="EmrE-like"/>
</dbReference>
<dbReference type="GeneID" id="14908464"/>
<reference evidence="9 10" key="1">
    <citation type="submission" date="2011-07" db="EMBL/GenBank/DDBJ databases">
        <authorList>
            <person name="Coyne R."/>
            <person name="Brami D."/>
            <person name="Johnson J."/>
            <person name="Hostetler J."/>
            <person name="Hannick L."/>
            <person name="Clark T."/>
            <person name="Cassidy-Hanley D."/>
            <person name="Inman J."/>
        </authorList>
    </citation>
    <scope>NUCLEOTIDE SEQUENCE [LARGE SCALE GENOMIC DNA]</scope>
    <source>
        <strain evidence="9 10">G5</strain>
    </source>
</reference>
<keyword evidence="5" id="KW-0256">Endoplasmic reticulum</keyword>
<dbReference type="AlphaFoldDB" id="G0QR52"/>
<dbReference type="GO" id="GO:0005460">
    <property type="term" value="F:UDP-glucose transmembrane transporter activity"/>
    <property type="evidence" value="ECO:0007669"/>
    <property type="project" value="TreeGrafter"/>
</dbReference>
<dbReference type="SUPFAM" id="SSF103481">
    <property type="entry name" value="Multidrug resistance efflux transporter EmrE"/>
    <property type="match status" value="2"/>
</dbReference>
<sequence length="339" mass="39087">MNIFDRKEFKFILGVGGIYVSYIYYGLTQEKMLQKQKLFNIQQTNKNISFSTKYKSNIIQEQTRFNQPWALLFLQCLFSFIVAFLVNIIYYDQSKKIPISYQIQYGFYNAFSMLGSNTALKYMSYPLQALFKSCKVLSVLIVGLIFGKTNHQISQYLCGFIVTIGIVGFNLQEQKSGNSKQTSLFGIALILGSLFSDGMLAEKQDMTRKLYNPSSWYLMQITSMWCSIFSILYALIFNQFWSFIEFCQNYREGFIDILSISFMGCIGQVFIFYTIKNFGPFLLALVTTTRKFFTVLCSIVYFGHVLNGYQWACVGLVLVGVSIELIESYKKKKATSKKN</sequence>
<evidence type="ECO:0000256" key="2">
    <source>
        <dbReference type="ARBA" id="ARBA00010694"/>
    </source>
</evidence>
<evidence type="ECO:0000256" key="8">
    <source>
        <dbReference type="SAM" id="Phobius"/>
    </source>
</evidence>
<evidence type="ECO:0000256" key="1">
    <source>
        <dbReference type="ARBA" id="ARBA00004477"/>
    </source>
</evidence>
<dbReference type="FunCoup" id="G0QR52">
    <property type="interactions" value="409"/>
</dbReference>
<dbReference type="OMA" id="CGAIGQV"/>
<dbReference type="Pfam" id="PF08449">
    <property type="entry name" value="UAA"/>
    <property type="match status" value="1"/>
</dbReference>
<evidence type="ECO:0000256" key="4">
    <source>
        <dbReference type="ARBA" id="ARBA00022692"/>
    </source>
</evidence>
<dbReference type="Proteomes" id="UP000008983">
    <property type="component" value="Unassembled WGS sequence"/>
</dbReference>
<dbReference type="GO" id="GO:0005789">
    <property type="term" value="C:endoplasmic reticulum membrane"/>
    <property type="evidence" value="ECO:0007669"/>
    <property type="project" value="UniProtKB-SubCell"/>
</dbReference>
<dbReference type="InterPro" id="IPR013657">
    <property type="entry name" value="SCL35B1-4/HUT1"/>
</dbReference>
<dbReference type="PANTHER" id="PTHR10778">
    <property type="entry name" value="SOLUTE CARRIER FAMILY 35 MEMBER B"/>
    <property type="match status" value="1"/>
</dbReference>
<feature type="transmembrane region" description="Helical" evidence="8">
    <location>
        <begin position="153"/>
        <end position="171"/>
    </location>
</feature>
<feature type="transmembrane region" description="Helical" evidence="8">
    <location>
        <begin position="222"/>
        <end position="241"/>
    </location>
</feature>
<keyword evidence="3" id="KW-0813">Transport</keyword>
<comment type="similarity">
    <text evidence="2">Belongs to the nucleotide-sugar transporter family. SLC35B subfamily.</text>
</comment>
<organism evidence="9 10">
    <name type="scientific">Ichthyophthirius multifiliis</name>
    <name type="common">White spot disease agent</name>
    <name type="synonym">Ich</name>
    <dbReference type="NCBI Taxonomy" id="5932"/>
    <lineage>
        <taxon>Eukaryota</taxon>
        <taxon>Sar</taxon>
        <taxon>Alveolata</taxon>
        <taxon>Ciliophora</taxon>
        <taxon>Intramacronucleata</taxon>
        <taxon>Oligohymenophorea</taxon>
        <taxon>Hymenostomatida</taxon>
        <taxon>Ophryoglenina</taxon>
        <taxon>Ichthyophthirius</taxon>
    </lineage>
</organism>
<evidence type="ECO:0000256" key="7">
    <source>
        <dbReference type="ARBA" id="ARBA00023136"/>
    </source>
</evidence>
<evidence type="ECO:0000313" key="9">
    <source>
        <dbReference type="EMBL" id="EGR32304.1"/>
    </source>
</evidence>
<evidence type="ECO:0000256" key="6">
    <source>
        <dbReference type="ARBA" id="ARBA00022989"/>
    </source>
</evidence>
<feature type="transmembrane region" description="Helical" evidence="8">
    <location>
        <begin position="9"/>
        <end position="27"/>
    </location>
</feature>
<feature type="transmembrane region" description="Helical" evidence="8">
    <location>
        <begin position="129"/>
        <end position="146"/>
    </location>
</feature>
<dbReference type="GO" id="GO:0000139">
    <property type="term" value="C:Golgi membrane"/>
    <property type="evidence" value="ECO:0007669"/>
    <property type="project" value="TreeGrafter"/>
</dbReference>
<dbReference type="InParanoid" id="G0QR52"/>
<feature type="transmembrane region" description="Helical" evidence="8">
    <location>
        <begin position="253"/>
        <end position="275"/>
    </location>
</feature>
<feature type="transmembrane region" description="Helical" evidence="8">
    <location>
        <begin position="282"/>
        <end position="303"/>
    </location>
</feature>
<dbReference type="GO" id="GO:0005459">
    <property type="term" value="F:UDP-galactose transmembrane transporter activity"/>
    <property type="evidence" value="ECO:0007669"/>
    <property type="project" value="TreeGrafter"/>
</dbReference>
<dbReference type="eggNOG" id="KOG1580">
    <property type="taxonomic scope" value="Eukaryota"/>
</dbReference>
<evidence type="ECO:0000313" key="10">
    <source>
        <dbReference type="Proteomes" id="UP000008983"/>
    </source>
</evidence>
<protein>
    <submittedName>
        <fullName evidence="9">Uncharacterized protein</fullName>
    </submittedName>
</protein>
<dbReference type="EMBL" id="GL983725">
    <property type="protein sequence ID" value="EGR32304.1"/>
    <property type="molecule type" value="Genomic_DNA"/>
</dbReference>
<comment type="subcellular location">
    <subcellularLocation>
        <location evidence="1">Endoplasmic reticulum membrane</location>
        <topology evidence="1">Multi-pass membrane protein</topology>
    </subcellularLocation>
</comment>
<evidence type="ECO:0000256" key="3">
    <source>
        <dbReference type="ARBA" id="ARBA00022448"/>
    </source>
</evidence>
<feature type="transmembrane region" description="Helical" evidence="8">
    <location>
        <begin position="183"/>
        <end position="201"/>
    </location>
</feature>
<feature type="transmembrane region" description="Helical" evidence="8">
    <location>
        <begin position="69"/>
        <end position="91"/>
    </location>
</feature>
<keyword evidence="7 8" id="KW-0472">Membrane</keyword>